<organism evidence="2 3">
    <name type="scientific">Portunus trituberculatus</name>
    <name type="common">Swimming crab</name>
    <name type="synonym">Neptunus trituberculatus</name>
    <dbReference type="NCBI Taxonomy" id="210409"/>
    <lineage>
        <taxon>Eukaryota</taxon>
        <taxon>Metazoa</taxon>
        <taxon>Ecdysozoa</taxon>
        <taxon>Arthropoda</taxon>
        <taxon>Crustacea</taxon>
        <taxon>Multicrustacea</taxon>
        <taxon>Malacostraca</taxon>
        <taxon>Eumalacostraca</taxon>
        <taxon>Eucarida</taxon>
        <taxon>Decapoda</taxon>
        <taxon>Pleocyemata</taxon>
        <taxon>Brachyura</taxon>
        <taxon>Eubrachyura</taxon>
        <taxon>Portunoidea</taxon>
        <taxon>Portunidae</taxon>
        <taxon>Portuninae</taxon>
        <taxon>Portunus</taxon>
    </lineage>
</organism>
<reference evidence="2 3" key="1">
    <citation type="submission" date="2019-05" db="EMBL/GenBank/DDBJ databases">
        <title>Another draft genome of Portunus trituberculatus and its Hox gene families provides insights of decapod evolution.</title>
        <authorList>
            <person name="Jeong J.-H."/>
            <person name="Song I."/>
            <person name="Kim S."/>
            <person name="Choi T."/>
            <person name="Kim D."/>
            <person name="Ryu S."/>
            <person name="Kim W."/>
        </authorList>
    </citation>
    <scope>NUCLEOTIDE SEQUENCE [LARGE SCALE GENOMIC DNA]</scope>
    <source>
        <tissue evidence="2">Muscle</tissue>
    </source>
</reference>
<comment type="caution">
    <text evidence="2">The sequence shown here is derived from an EMBL/GenBank/DDBJ whole genome shotgun (WGS) entry which is preliminary data.</text>
</comment>
<dbReference type="AlphaFoldDB" id="A0A5B7DRP6"/>
<gene>
    <name evidence="2" type="ORF">E2C01_016831</name>
</gene>
<feature type="region of interest" description="Disordered" evidence="1">
    <location>
        <begin position="1"/>
        <end position="21"/>
    </location>
</feature>
<protein>
    <submittedName>
        <fullName evidence="2">Uncharacterized protein</fullName>
    </submittedName>
</protein>
<name>A0A5B7DRP6_PORTR</name>
<dbReference type="EMBL" id="VSRR010001249">
    <property type="protein sequence ID" value="MPC23769.1"/>
    <property type="molecule type" value="Genomic_DNA"/>
</dbReference>
<keyword evidence="3" id="KW-1185">Reference proteome</keyword>
<evidence type="ECO:0000313" key="3">
    <source>
        <dbReference type="Proteomes" id="UP000324222"/>
    </source>
</evidence>
<proteinExistence type="predicted"/>
<accession>A0A5B7DRP6</accession>
<evidence type="ECO:0000256" key="1">
    <source>
        <dbReference type="SAM" id="MobiDB-lite"/>
    </source>
</evidence>
<sequence>MELRWPEPSTGHHTRTQSGIGKPSFLFRKSDYRSSKTAIFVCNVTVGTKLGTGTGADGTQDTHSTPCDAHACLLGHQLLGRSTRAIQLSHVGELRPHPLFLEAPQPCQPRGSCMTSVAQPATSSVLGLASLADRRILATTNIDTRTGTQTHIVPLDQTRHTIDALIREGFAGARLLGGVVTAGRDSWFSRDLEG</sequence>
<dbReference type="Proteomes" id="UP000324222">
    <property type="component" value="Unassembled WGS sequence"/>
</dbReference>
<evidence type="ECO:0000313" key="2">
    <source>
        <dbReference type="EMBL" id="MPC23769.1"/>
    </source>
</evidence>